<dbReference type="InterPro" id="IPR000209">
    <property type="entry name" value="Peptidase_S8/S53_dom"/>
</dbReference>
<organism evidence="4">
    <name type="scientific">Tanacetum cinerariifolium</name>
    <name type="common">Dalmatian daisy</name>
    <name type="synonym">Chrysanthemum cinerariifolium</name>
    <dbReference type="NCBI Taxonomy" id="118510"/>
    <lineage>
        <taxon>Eukaryota</taxon>
        <taxon>Viridiplantae</taxon>
        <taxon>Streptophyta</taxon>
        <taxon>Embryophyta</taxon>
        <taxon>Tracheophyta</taxon>
        <taxon>Spermatophyta</taxon>
        <taxon>Magnoliopsida</taxon>
        <taxon>eudicotyledons</taxon>
        <taxon>Gunneridae</taxon>
        <taxon>Pentapetalae</taxon>
        <taxon>asterids</taxon>
        <taxon>campanulids</taxon>
        <taxon>Asterales</taxon>
        <taxon>Asteraceae</taxon>
        <taxon>Asteroideae</taxon>
        <taxon>Anthemideae</taxon>
        <taxon>Anthemidinae</taxon>
        <taxon>Tanacetum</taxon>
    </lineage>
</organism>
<dbReference type="PANTHER" id="PTHR33678">
    <property type="entry name" value="BLL1576 PROTEIN"/>
    <property type="match status" value="1"/>
</dbReference>
<dbReference type="InterPro" id="IPR011962">
    <property type="entry name" value="dCTP_deaminase"/>
</dbReference>
<reference evidence="4" key="1">
    <citation type="journal article" date="2019" name="Sci. Rep.">
        <title>Draft genome of Tanacetum cinerariifolium, the natural source of mosquito coil.</title>
        <authorList>
            <person name="Yamashiro T."/>
            <person name="Shiraishi A."/>
            <person name="Satake H."/>
            <person name="Nakayama K."/>
        </authorList>
    </citation>
    <scope>NUCLEOTIDE SEQUENCE</scope>
</reference>
<accession>A0A699GHA0</accession>
<dbReference type="GO" id="GO:0016887">
    <property type="term" value="F:ATP hydrolysis activity"/>
    <property type="evidence" value="ECO:0007669"/>
    <property type="project" value="InterPro"/>
</dbReference>
<dbReference type="GO" id="GO:0003677">
    <property type="term" value="F:DNA binding"/>
    <property type="evidence" value="ECO:0007669"/>
    <property type="project" value="InterPro"/>
</dbReference>
<dbReference type="NCBIfam" id="NF033517">
    <property type="entry name" value="transpos_IS66"/>
    <property type="match status" value="1"/>
</dbReference>
<dbReference type="SMART" id="SM00382">
    <property type="entry name" value="AAA"/>
    <property type="match status" value="1"/>
</dbReference>
<comment type="caution">
    <text evidence="4">The sequence shown here is derived from an EMBL/GenBank/DDBJ whole genome shotgun (WGS) entry which is preliminary data.</text>
</comment>
<dbReference type="PANTHER" id="PTHR33678:SF1">
    <property type="entry name" value="BLL1576 PROTEIN"/>
    <property type="match status" value="1"/>
</dbReference>
<dbReference type="Gene3D" id="2.70.40.10">
    <property type="match status" value="1"/>
</dbReference>
<name>A0A699GHA0_TANCI</name>
<gene>
    <name evidence="4" type="ORF">Tci_001162</name>
</gene>
<dbReference type="InterPro" id="IPR024463">
    <property type="entry name" value="Transposase_TnpC_homeodom"/>
</dbReference>
<dbReference type="GO" id="GO:0005524">
    <property type="term" value="F:ATP binding"/>
    <property type="evidence" value="ECO:0007669"/>
    <property type="project" value="InterPro"/>
</dbReference>
<dbReference type="InterPro" id="IPR027417">
    <property type="entry name" value="P-loop_NTPase"/>
</dbReference>
<dbReference type="GO" id="GO:0004803">
    <property type="term" value="F:transposase activity"/>
    <property type="evidence" value="ECO:0007669"/>
    <property type="project" value="InterPro"/>
</dbReference>
<dbReference type="SUPFAM" id="SSF52743">
    <property type="entry name" value="Subtilisin-like"/>
    <property type="match status" value="1"/>
</dbReference>
<dbReference type="Gene3D" id="3.40.50.200">
    <property type="entry name" value="Peptidase S8/S53 domain"/>
    <property type="match status" value="1"/>
</dbReference>
<dbReference type="GO" id="GO:0000502">
    <property type="term" value="C:proteasome complex"/>
    <property type="evidence" value="ECO:0007669"/>
    <property type="project" value="UniProtKB-KW"/>
</dbReference>
<sequence>MNPNQENIDRLWKLQEASAKTVQGIADQMAAIPHSGIVVSQERWDQLFRRWEQAQPTMQEIGDALMNAHGFAPTATGLSKTGAAGAESVGRHVSDALNKTLQGITAEKFSPNVRAPLLLPPIPTSNSNSPLFTIVSAICRLALASPNEALIFQIERFQKALDDDGFKSESKSIRALLMKAERATEMAPRKLVPSRAITTVPGEMLLPSTHLPADKETGTRLVEVIFPDQMPTNLPIFPDEFVRAVTQVVKEWRSADELSKIGIVPTSSCLLLGAPGTGKTTLAYWLAGQLGLPVVLARIDAMMSSFLGTSARNISQVFTFANRFRCILVLDEFDSLAKMRDDPNEVGEIKRVVNALLQNLDSRKEAGITIGITNHPKLLDTAVWRRFSAQIHVPLPDFKARLAIAVRYAHPLDISEAELKFISALLDGCSGAEIEDFMVAYKKRSILPPAAPSPLAALRDIATLNSGRLSEKLRSVLLQEEADLMSWLRHNEYFELSLTETSKIDVRRRTAGGNGGTDFFAGADAAFEKHRNALAAALKSASATLAHNPAEFGYVKVKMHIDAHAKSHRPTSALFPSRATPVVGLEDGGELIVQATASQLLASADKVLSAEINVRTVEKPDSKTGELKEEAAPTPRRVEASAVASVSVWSAADKRSFSAKQATAWSKEKKLALRYRIDLFDYIEPDDERTAKATAIAGSYDSFFKNLGQALKGGYYALLHKKGRVTRLYLWLMKDMSVKSISRWQGRSNRVFDDIDLDVQRHEALLSFLDQSYMVRRVGLPGAFLRSASVSTTKINEKHVFSKPVSKASYPIVAIVDGGINAAVKPWISRSVVAVHPHHRSEDHGTEIASLLVDGQKLNGPQLCAEPDGCFLVDIGIMPSEDHFSKYYGDHQDFLHALNDEVRKAKESVSARVFCFSHNVEQLIPSVTYDELSLGLDQIAVANDIVFVVSAGNLQGGSHRPEWKSAHPAVLSDLAAAYDDRITVPGDSLFSVSVGALNPRSCTSHIPEAPARYSRRGPGYKGHVKPDLVHFGGHAAAGPAGVTELRVVTTSGNVIWTAGTSFSAPVVAKTLARIDQLTEGKLSREALIALCIHGSSSPAPVTASIFEGVRRDLVGYGLPPAAEAFLSGDPSSATLVFMDVLQLKKDMFFQFEWPKCLSDSGSCRGKAWATLVYTPPVNEAFGAELVRIDLEVSLHQRNVKTQKFDLRSKNVFKPKGTAKDTEENLIKGSLKWNNVKKVQFLSKQGVGQSSQWQVSLKYLERAEEAFPAAGVPFAIVLSITDPEQAEPVYQDMRANTMSIYANTSRQPSSLAFVRALVRVLSTNQNSLSPQLQTYLYTVARDAAIFVQERHHTPNLRPEVVEMAFEIADEPELVNELSEMTSPTAFNPQHHFFSQDLCEYLSELQSLLEKLRADYRDNANSEVPPDALQLIVESIWRATQYLAGSTSNRAPYELVYALRKALEDWGLSDCIVTTSLMQSSDFLCERVSSAPNDSVEQLLGIKLKFELVQIALPEIFQHTPLFCTPLYHEIGHYVEERKRLVTGSVTAKDQAWLDCLPDAEFVTSIEDKTKRRKVALNLITEHFCDVFAASYIGSAAAFYIEEWVPNEGPTETHPSTSKRIEVVEAFLRDEKSPFINMIRNIGRDNEDNPLLVKRFEEPEVETYFSDFRPCEISSIAQMHGIFPAALKQLRGSICDEEKKKKFPNRMPGMSLWTKLEILDALKDPKSGLSVAPLMSTDQVNEVSIDLRLGYDFLVSVHTRAAFIDVSSERQQSSIRLASHFEETRRRLGDTFILYPDQLVLATTLEYVGLPPNCYADVLPRSSYSKLGVGLSTMLQPGYRGCVPLELLNHGNVPVKLTVGARICQMRLTRIAENTDYHAQAQPRKYYGQVRPMVSKASADEELTRLAHIRQNIDVRTIFGLSGPLGDHHILPDVCPSLDWALVLGTRKARPHLCPQILIMDTNFQPITSKKARGHYRQHSLEFKRALVALMLEPGISVARIAREHGVNANQVFSWRRLYQQGRLGVPALMRDDGLLPVVLAPMAPAPGKALADGDATGTIVLELGQVRVRIDGQPNAAVLAQEEEVEGLREQLNTRAVEIEHLKLQIAKLRRMQFGRKSEKLDHQIEQLELQLEDLQADEAEAAREMAAADQAPRKKSVRRPLPDHLPRDEKVYAPTADACPACGGGLRPLGEDVAEQLEFVPASFRVIRHIRPKLACVCCDAIVQEPAPSRPIERGIAGPGLLAHILVAKFAYHLPLYRQSVIYAREGVDLDRALLASWVGAASALLRPLVDAVRRHVLAASKLHADDTPIPVLAPGNGKTKTARLWTYVRDDRPAGDSTPPAVWFAYTPDRKGIHPQTHLAKFEGVLQADAYAGFNALFEDGTIREAACWAHARRKFHDLHAARATPLTTEALRRIAELYVIEAEIRGKPPDERRQVRQAHSRPLLDDLERWLRSTLDTLSRKSDTAAAILYALKLWPALLRYCDDGAIEIDNSAAERALRGVAIGRRNYLFAGADSGGERAAAIYSLIGTAKLNGVDPEAWLRHVLTHIADHPVNRVDDFLPWNCNLPAAR</sequence>
<dbReference type="InterPro" id="IPR002514">
    <property type="entry name" value="Transposase_8"/>
</dbReference>
<dbReference type="InterPro" id="IPR003593">
    <property type="entry name" value="AAA+_ATPase"/>
</dbReference>
<dbReference type="Pfam" id="PF13005">
    <property type="entry name" value="zf-IS66"/>
    <property type="match status" value="1"/>
</dbReference>
<evidence type="ECO:0000256" key="2">
    <source>
        <dbReference type="SAM" id="MobiDB-lite"/>
    </source>
</evidence>
<evidence type="ECO:0000313" key="4">
    <source>
        <dbReference type="EMBL" id="GEU29184.1"/>
    </source>
</evidence>
<evidence type="ECO:0000259" key="3">
    <source>
        <dbReference type="SMART" id="SM00382"/>
    </source>
</evidence>
<dbReference type="InterPro" id="IPR036157">
    <property type="entry name" value="dUTPase-like_sf"/>
</dbReference>
<dbReference type="NCBIfam" id="TIGR02274">
    <property type="entry name" value="dCTP_deam"/>
    <property type="match status" value="1"/>
</dbReference>
<dbReference type="SUPFAM" id="SSF46689">
    <property type="entry name" value="Homeodomain-like"/>
    <property type="match status" value="1"/>
</dbReference>
<dbReference type="CDD" id="cd04847">
    <property type="entry name" value="Peptidases_S8_Subtilisin_like_2"/>
    <property type="match status" value="1"/>
</dbReference>
<dbReference type="InterPro" id="IPR033704">
    <property type="entry name" value="dUTPase_trimeric"/>
</dbReference>
<protein>
    <submittedName>
        <fullName evidence="4">Proteasome-activating nucleotidase, putative</fullName>
    </submittedName>
</protein>
<dbReference type="Gene3D" id="3.40.50.300">
    <property type="entry name" value="P-loop containing nucleotide triphosphate hydrolases"/>
    <property type="match status" value="1"/>
</dbReference>
<dbReference type="InterPro" id="IPR009057">
    <property type="entry name" value="Homeodomain-like_sf"/>
</dbReference>
<keyword evidence="1" id="KW-0378">Hydrolase</keyword>
<dbReference type="CDD" id="cd07557">
    <property type="entry name" value="trimeric_dUTPase"/>
    <property type="match status" value="1"/>
</dbReference>
<dbReference type="Pfam" id="PF22769">
    <property type="entry name" value="DCD"/>
    <property type="match status" value="1"/>
</dbReference>
<dbReference type="InterPro" id="IPR034074">
    <property type="entry name" value="Y4bN_pept_dom"/>
</dbReference>
<dbReference type="Pfam" id="PF00004">
    <property type="entry name" value="AAA"/>
    <property type="match status" value="1"/>
</dbReference>
<dbReference type="SUPFAM" id="SSF51283">
    <property type="entry name" value="dUTPase-like"/>
    <property type="match status" value="1"/>
</dbReference>
<feature type="region of interest" description="Disordered" evidence="2">
    <location>
        <begin position="2146"/>
        <end position="2168"/>
    </location>
</feature>
<dbReference type="GO" id="GO:0008829">
    <property type="term" value="F:dCTP deaminase activity"/>
    <property type="evidence" value="ECO:0007669"/>
    <property type="project" value="InterPro"/>
</dbReference>
<dbReference type="GO" id="GO:0006313">
    <property type="term" value="P:DNA transposition"/>
    <property type="evidence" value="ECO:0007669"/>
    <property type="project" value="InterPro"/>
</dbReference>
<keyword evidence="4" id="KW-0647">Proteasome</keyword>
<dbReference type="InterPro" id="IPR024474">
    <property type="entry name" value="Znf_dom_IS66"/>
</dbReference>
<dbReference type="GO" id="GO:0006229">
    <property type="term" value="P:dUTP biosynthetic process"/>
    <property type="evidence" value="ECO:0007669"/>
    <property type="project" value="InterPro"/>
</dbReference>
<dbReference type="InterPro" id="IPR004291">
    <property type="entry name" value="Transposase_IS66_central"/>
</dbReference>
<dbReference type="CDD" id="cd19481">
    <property type="entry name" value="RecA-like_protease"/>
    <property type="match status" value="1"/>
</dbReference>
<feature type="domain" description="AAA+ ATPase" evidence="3">
    <location>
        <begin position="265"/>
        <end position="397"/>
    </location>
</feature>
<dbReference type="SUPFAM" id="SSF52540">
    <property type="entry name" value="P-loop containing nucleoside triphosphate hydrolases"/>
    <property type="match status" value="1"/>
</dbReference>
<dbReference type="Pfam" id="PF13817">
    <property type="entry name" value="DDE_Tnp_IS66_C"/>
    <property type="match status" value="1"/>
</dbReference>
<dbReference type="Pfam" id="PF03050">
    <property type="entry name" value="DDE_Tnp_IS66"/>
    <property type="match status" value="1"/>
</dbReference>
<dbReference type="InterPro" id="IPR036852">
    <property type="entry name" value="Peptidase_S8/S53_dom_sf"/>
</dbReference>
<evidence type="ECO:0000256" key="1">
    <source>
        <dbReference type="ARBA" id="ARBA00022801"/>
    </source>
</evidence>
<dbReference type="Pfam" id="PF01527">
    <property type="entry name" value="HTH_Tnp_1"/>
    <property type="match status" value="1"/>
</dbReference>
<dbReference type="GO" id="GO:0006508">
    <property type="term" value="P:proteolysis"/>
    <property type="evidence" value="ECO:0007669"/>
    <property type="project" value="InterPro"/>
</dbReference>
<proteinExistence type="predicted"/>
<dbReference type="EMBL" id="BKCJ010000050">
    <property type="protein sequence ID" value="GEU29184.1"/>
    <property type="molecule type" value="Genomic_DNA"/>
</dbReference>
<dbReference type="Pfam" id="PF00082">
    <property type="entry name" value="Peptidase_S8"/>
    <property type="match status" value="1"/>
</dbReference>
<dbReference type="GO" id="GO:0004252">
    <property type="term" value="F:serine-type endopeptidase activity"/>
    <property type="evidence" value="ECO:0007669"/>
    <property type="project" value="InterPro"/>
</dbReference>
<dbReference type="InterPro" id="IPR003959">
    <property type="entry name" value="ATPase_AAA_core"/>
</dbReference>
<dbReference type="Pfam" id="PF13007">
    <property type="entry name" value="LZ_Tnp_IS66"/>
    <property type="match status" value="1"/>
</dbReference>
<dbReference type="InterPro" id="IPR052344">
    <property type="entry name" value="Transposase-related"/>
</dbReference>
<dbReference type="InterPro" id="IPR039552">
    <property type="entry name" value="IS66_C"/>
</dbReference>